<dbReference type="GO" id="GO:0003746">
    <property type="term" value="F:translation elongation factor activity"/>
    <property type="evidence" value="ECO:0007669"/>
    <property type="project" value="UniProtKB-KW"/>
</dbReference>
<dbReference type="InterPro" id="IPR049720">
    <property type="entry name" value="EF1B_bsu/dsu"/>
</dbReference>
<keyword evidence="2" id="KW-0251">Elongation factor</keyword>
<comment type="caution">
    <text evidence="5">The sequence shown here is derived from an EMBL/GenBank/DDBJ whole genome shotgun (WGS) entry which is preliminary data.</text>
</comment>
<organism evidence="5 6">
    <name type="scientific">Adineta steineri</name>
    <dbReference type="NCBI Taxonomy" id="433720"/>
    <lineage>
        <taxon>Eukaryota</taxon>
        <taxon>Metazoa</taxon>
        <taxon>Spiralia</taxon>
        <taxon>Gnathifera</taxon>
        <taxon>Rotifera</taxon>
        <taxon>Eurotatoria</taxon>
        <taxon>Bdelloidea</taxon>
        <taxon>Adinetida</taxon>
        <taxon>Adinetidae</taxon>
        <taxon>Adineta</taxon>
    </lineage>
</organism>
<dbReference type="InterPro" id="IPR014717">
    <property type="entry name" value="Transl_elong_EF1B/ribsomal_bS6"/>
</dbReference>
<dbReference type="CDD" id="cd00292">
    <property type="entry name" value="EF1B"/>
    <property type="match status" value="1"/>
</dbReference>
<keyword evidence="3" id="KW-0648">Protein biosynthesis</keyword>
<evidence type="ECO:0000256" key="3">
    <source>
        <dbReference type="ARBA" id="ARBA00022917"/>
    </source>
</evidence>
<dbReference type="PANTHER" id="PTHR11595:SF21">
    <property type="entry name" value="ELONGATION FACTOR 1-BETA"/>
    <property type="match status" value="1"/>
</dbReference>
<dbReference type="EMBL" id="CAJNON010000230">
    <property type="protein sequence ID" value="CAF1125115.1"/>
    <property type="molecule type" value="Genomic_DNA"/>
</dbReference>
<evidence type="ECO:0000256" key="2">
    <source>
        <dbReference type="ARBA" id="ARBA00022768"/>
    </source>
</evidence>
<dbReference type="PANTHER" id="PTHR11595">
    <property type="entry name" value="EF-HAND AND COILED-COIL DOMAIN-CONTAINING FAMILY MEMBER"/>
    <property type="match status" value="1"/>
</dbReference>
<sequence>MNSKPAPIAKSEIVLDVKPWDDETDMEELEKNVRSIELDGLLWGTSRLEPVVYGISALRITCVVEDDKVGMDDLEERITAFEEFVQSVDTVVFQRI</sequence>
<dbReference type="InterPro" id="IPR014038">
    <property type="entry name" value="EF1B_bsu/dsu_GNE"/>
</dbReference>
<gene>
    <name evidence="5" type="ORF">VCS650_LOCUS21414</name>
</gene>
<dbReference type="Pfam" id="PF00736">
    <property type="entry name" value="EF1_GNE"/>
    <property type="match status" value="1"/>
</dbReference>
<dbReference type="GO" id="GO:0005829">
    <property type="term" value="C:cytosol"/>
    <property type="evidence" value="ECO:0007669"/>
    <property type="project" value="TreeGrafter"/>
</dbReference>
<evidence type="ECO:0000259" key="4">
    <source>
        <dbReference type="SMART" id="SM00888"/>
    </source>
</evidence>
<dbReference type="OrthoDB" id="331763at2759"/>
<dbReference type="Proteomes" id="UP000663891">
    <property type="component" value="Unassembled WGS sequence"/>
</dbReference>
<dbReference type="AlphaFoldDB" id="A0A814QW73"/>
<evidence type="ECO:0000313" key="5">
    <source>
        <dbReference type="EMBL" id="CAF1125115.1"/>
    </source>
</evidence>
<dbReference type="SUPFAM" id="SSF54984">
    <property type="entry name" value="eEF-1beta-like"/>
    <property type="match status" value="1"/>
</dbReference>
<dbReference type="GO" id="GO:0005853">
    <property type="term" value="C:eukaryotic translation elongation factor 1 complex"/>
    <property type="evidence" value="ECO:0007669"/>
    <property type="project" value="InterPro"/>
</dbReference>
<reference evidence="5" key="1">
    <citation type="submission" date="2021-02" db="EMBL/GenBank/DDBJ databases">
        <authorList>
            <person name="Nowell W R."/>
        </authorList>
    </citation>
    <scope>NUCLEOTIDE SEQUENCE</scope>
</reference>
<dbReference type="Gene3D" id="3.30.70.60">
    <property type="match status" value="1"/>
</dbReference>
<protein>
    <recommendedName>
        <fullName evidence="4">Translation elongation factor EF1B beta/delta subunit guanine nucleotide exchange domain-containing protein</fullName>
    </recommendedName>
</protein>
<evidence type="ECO:0000256" key="1">
    <source>
        <dbReference type="ARBA" id="ARBA00007411"/>
    </source>
</evidence>
<dbReference type="SMART" id="SM00888">
    <property type="entry name" value="EF1_GNE"/>
    <property type="match status" value="1"/>
</dbReference>
<accession>A0A814QW73</accession>
<dbReference type="FunFam" id="3.30.70.60:FF:000001">
    <property type="entry name" value="Elongation factor 1-beta 1 like"/>
    <property type="match status" value="1"/>
</dbReference>
<dbReference type="InterPro" id="IPR036219">
    <property type="entry name" value="eEF-1beta-like_sf"/>
</dbReference>
<dbReference type="GO" id="GO:0005085">
    <property type="term" value="F:guanyl-nucleotide exchange factor activity"/>
    <property type="evidence" value="ECO:0007669"/>
    <property type="project" value="TreeGrafter"/>
</dbReference>
<evidence type="ECO:0000313" key="6">
    <source>
        <dbReference type="Proteomes" id="UP000663891"/>
    </source>
</evidence>
<comment type="similarity">
    <text evidence="1">Belongs to the EF-1-beta/EF-1-delta family.</text>
</comment>
<name>A0A814QW73_9BILA</name>
<proteinExistence type="inferred from homology"/>
<feature type="domain" description="Translation elongation factor EF1B beta/delta subunit guanine nucleotide exchange" evidence="4">
    <location>
        <begin position="10"/>
        <end position="96"/>
    </location>
</feature>